<dbReference type="InterPro" id="IPR017871">
    <property type="entry name" value="ABC_transporter-like_CS"/>
</dbReference>
<evidence type="ECO:0000256" key="4">
    <source>
        <dbReference type="ARBA" id="ARBA00022475"/>
    </source>
</evidence>
<dbReference type="InterPro" id="IPR047641">
    <property type="entry name" value="ABC_transpr_MalK/UgpC-like"/>
</dbReference>
<dbReference type="GO" id="GO:0016887">
    <property type="term" value="F:ATP hydrolysis activity"/>
    <property type="evidence" value="ECO:0007669"/>
    <property type="project" value="InterPro"/>
</dbReference>
<comment type="subcellular location">
    <subcellularLocation>
        <location evidence="1">Cell inner membrane</location>
        <topology evidence="1">Peripheral membrane protein</topology>
    </subcellularLocation>
</comment>
<dbReference type="OrthoDB" id="9802264at2"/>
<evidence type="ECO:0000256" key="7">
    <source>
        <dbReference type="ARBA" id="ARBA00022967"/>
    </source>
</evidence>
<organism evidence="10 11">
    <name type="scientific">Nitratireductor indicus C115</name>
    <dbReference type="NCBI Taxonomy" id="1231190"/>
    <lineage>
        <taxon>Bacteria</taxon>
        <taxon>Pseudomonadati</taxon>
        <taxon>Pseudomonadota</taxon>
        <taxon>Alphaproteobacteria</taxon>
        <taxon>Hyphomicrobiales</taxon>
        <taxon>Phyllobacteriaceae</taxon>
        <taxon>Nitratireductor</taxon>
    </lineage>
</organism>
<dbReference type="InterPro" id="IPR003439">
    <property type="entry name" value="ABC_transporter-like_ATP-bd"/>
</dbReference>
<reference evidence="10 11" key="1">
    <citation type="journal article" date="2012" name="J. Bacteriol.">
        <title>Genome Sequence of Nitratireductor indicus Type Strain C115.</title>
        <authorList>
            <person name="Lai Q."/>
            <person name="Li G."/>
            <person name="Yu Z."/>
            <person name="Shao Z."/>
        </authorList>
    </citation>
    <scope>NUCLEOTIDE SEQUENCE [LARGE SCALE GENOMIC DNA]</scope>
    <source>
        <strain evidence="10 11">C115</strain>
    </source>
</reference>
<dbReference type="InterPro" id="IPR003593">
    <property type="entry name" value="AAA+_ATPase"/>
</dbReference>
<dbReference type="Gene3D" id="2.40.50.100">
    <property type="match status" value="1"/>
</dbReference>
<dbReference type="PROSITE" id="PS00211">
    <property type="entry name" value="ABC_TRANSPORTER_1"/>
    <property type="match status" value="1"/>
</dbReference>
<proteinExistence type="inferred from homology"/>
<comment type="caution">
    <text evidence="10">The sequence shown here is derived from an EMBL/GenBank/DDBJ whole genome shotgun (WGS) entry which is preliminary data.</text>
</comment>
<keyword evidence="11" id="KW-1185">Reference proteome</keyword>
<dbReference type="PROSITE" id="PS50893">
    <property type="entry name" value="ABC_TRANSPORTER_2"/>
    <property type="match status" value="1"/>
</dbReference>
<keyword evidence="3" id="KW-0813">Transport</keyword>
<accession>K2N1B0</accession>
<dbReference type="InterPro" id="IPR013611">
    <property type="entry name" value="Transp-assoc_OB_typ2"/>
</dbReference>
<dbReference type="FunFam" id="3.40.50.300:FF:000042">
    <property type="entry name" value="Maltose/maltodextrin ABC transporter, ATP-binding protein"/>
    <property type="match status" value="1"/>
</dbReference>
<dbReference type="Proteomes" id="UP000007374">
    <property type="component" value="Unassembled WGS sequence"/>
</dbReference>
<dbReference type="GO" id="GO:0140359">
    <property type="term" value="F:ABC-type transporter activity"/>
    <property type="evidence" value="ECO:0007669"/>
    <property type="project" value="UniProtKB-ARBA"/>
</dbReference>
<dbReference type="PANTHER" id="PTHR43875:SF15">
    <property type="entry name" value="TREHALOSE IMPORT ATP-BINDING PROTEIN SUGC"/>
    <property type="match status" value="1"/>
</dbReference>
<dbReference type="PANTHER" id="PTHR43875">
    <property type="entry name" value="MALTODEXTRIN IMPORT ATP-BINDING PROTEIN MSMX"/>
    <property type="match status" value="1"/>
</dbReference>
<keyword evidence="5" id="KW-0547">Nucleotide-binding</keyword>
<dbReference type="GO" id="GO:0005524">
    <property type="term" value="F:ATP binding"/>
    <property type="evidence" value="ECO:0007669"/>
    <property type="project" value="UniProtKB-KW"/>
</dbReference>
<evidence type="ECO:0000313" key="11">
    <source>
        <dbReference type="Proteomes" id="UP000007374"/>
    </source>
</evidence>
<evidence type="ECO:0000256" key="2">
    <source>
        <dbReference type="ARBA" id="ARBA00005417"/>
    </source>
</evidence>
<sequence length="353" mass="38304">MTDSIRIVGLNKVFPSPGGGSVHAVKDINLDIGAGKLVTLLGPSGCGKTTLLRMIAGFEEPSSGDLFFGERRMNEEPPNTRDTAMVFQSYAVFPHLNVFENVAFGLRLRHLPKAEIEAKVTRVLEQTGLEGYAKRSPNQLSGGQQQRVALARCIVMEPKVLLFDEPLSNLDAKLREQMRVEIRELQQRLGITSIYVTHDQVEAMSISDEIVIMKSGVVEQLGTPQEIYARPANRFVADFIGKANIVEARIAGKNTIEINGVSIGVPLVPELPAGAEVSAILRPEAIHLSAEGGQFRGIVRRVMFLGNIAEYLVEVDGLGNWLVDISNPAEAGLFQAGSQVFLEPSAGSIHILG</sequence>
<evidence type="ECO:0000256" key="3">
    <source>
        <dbReference type="ARBA" id="ARBA00022448"/>
    </source>
</evidence>
<evidence type="ECO:0000256" key="8">
    <source>
        <dbReference type="ARBA" id="ARBA00023136"/>
    </source>
</evidence>
<dbReference type="eggNOG" id="COG3842">
    <property type="taxonomic scope" value="Bacteria"/>
</dbReference>
<dbReference type="Pfam" id="PF00005">
    <property type="entry name" value="ABC_tran"/>
    <property type="match status" value="1"/>
</dbReference>
<feature type="domain" description="ABC transporter" evidence="9">
    <location>
        <begin position="5"/>
        <end position="240"/>
    </location>
</feature>
<protein>
    <submittedName>
        <fullName evidence="10">ABC transporter-like protein</fullName>
    </submittedName>
</protein>
<evidence type="ECO:0000256" key="5">
    <source>
        <dbReference type="ARBA" id="ARBA00022741"/>
    </source>
</evidence>
<keyword evidence="4" id="KW-1003">Cell membrane</keyword>
<keyword evidence="8" id="KW-0472">Membrane</keyword>
<dbReference type="EMBL" id="AMSI01000012">
    <property type="protein sequence ID" value="EKF41278.1"/>
    <property type="molecule type" value="Genomic_DNA"/>
</dbReference>
<dbReference type="AlphaFoldDB" id="K2N1B0"/>
<keyword evidence="6" id="KW-0067">ATP-binding</keyword>
<comment type="similarity">
    <text evidence="2">Belongs to the ABC transporter superfamily.</text>
</comment>
<evidence type="ECO:0000256" key="1">
    <source>
        <dbReference type="ARBA" id="ARBA00004417"/>
    </source>
</evidence>
<dbReference type="InterPro" id="IPR027417">
    <property type="entry name" value="P-loop_NTPase"/>
</dbReference>
<evidence type="ECO:0000259" key="9">
    <source>
        <dbReference type="PROSITE" id="PS50893"/>
    </source>
</evidence>
<dbReference type="SMART" id="SM00382">
    <property type="entry name" value="AAA"/>
    <property type="match status" value="1"/>
</dbReference>
<gene>
    <name evidence="10" type="ORF">NA8A_17333</name>
</gene>
<dbReference type="STRING" id="721133.SAMN05216176_108242"/>
<dbReference type="Gene3D" id="3.40.50.300">
    <property type="entry name" value="P-loop containing nucleotide triphosphate hydrolases"/>
    <property type="match status" value="1"/>
</dbReference>
<dbReference type="SUPFAM" id="SSF50331">
    <property type="entry name" value="MOP-like"/>
    <property type="match status" value="1"/>
</dbReference>
<dbReference type="SUPFAM" id="SSF52540">
    <property type="entry name" value="P-loop containing nucleoside triphosphate hydrolases"/>
    <property type="match status" value="1"/>
</dbReference>
<dbReference type="PATRIC" id="fig|1231190.3.peg.3584"/>
<evidence type="ECO:0000313" key="10">
    <source>
        <dbReference type="EMBL" id="EKF41278.1"/>
    </source>
</evidence>
<dbReference type="GO" id="GO:0055052">
    <property type="term" value="C:ATP-binding cassette (ABC) transporter complex, substrate-binding subunit-containing"/>
    <property type="evidence" value="ECO:0007669"/>
    <property type="project" value="TreeGrafter"/>
</dbReference>
<keyword evidence="7" id="KW-1278">Translocase</keyword>
<dbReference type="Pfam" id="PF08402">
    <property type="entry name" value="TOBE_2"/>
    <property type="match status" value="1"/>
</dbReference>
<name>K2N1B0_9HYPH</name>
<dbReference type="RefSeq" id="WP_009451668.1">
    <property type="nucleotide sequence ID" value="NZ_AMSI01000012.1"/>
</dbReference>
<evidence type="ECO:0000256" key="6">
    <source>
        <dbReference type="ARBA" id="ARBA00022840"/>
    </source>
</evidence>
<dbReference type="InterPro" id="IPR008995">
    <property type="entry name" value="Mo/tungstate-bd_C_term_dom"/>
</dbReference>